<organism evidence="2 3">
    <name type="scientific">Alteromonas macleodii</name>
    <name type="common">Pseudoalteromonas macleodii</name>
    <dbReference type="NCBI Taxonomy" id="28108"/>
    <lineage>
        <taxon>Bacteria</taxon>
        <taxon>Pseudomonadati</taxon>
        <taxon>Pseudomonadota</taxon>
        <taxon>Gammaproteobacteria</taxon>
        <taxon>Alteromonadales</taxon>
        <taxon>Alteromonadaceae</taxon>
        <taxon>Alteromonas/Salinimonas group</taxon>
        <taxon>Alteromonas</taxon>
    </lineage>
</organism>
<protein>
    <submittedName>
        <fullName evidence="2">Uncharacterized protein</fullName>
    </submittedName>
</protein>
<dbReference type="Proteomes" id="UP000095392">
    <property type="component" value="Unassembled WGS sequence"/>
</dbReference>
<evidence type="ECO:0000313" key="3">
    <source>
        <dbReference type="Proteomes" id="UP000095392"/>
    </source>
</evidence>
<dbReference type="AlphaFoldDB" id="A0AB36FN81"/>
<keyword evidence="1" id="KW-1133">Transmembrane helix</keyword>
<evidence type="ECO:0000256" key="1">
    <source>
        <dbReference type="SAM" id="Phobius"/>
    </source>
</evidence>
<reference evidence="2 3" key="1">
    <citation type="submission" date="2016-09" db="EMBL/GenBank/DDBJ databases">
        <title>Draft Genome Sequence of four Alteromonas macleodii strains isolated from copper coupons and grown long-term at elevated copper levels.</title>
        <authorList>
            <person name="Cusick K."/>
            <person name="Dale J."/>
            <person name="Little B."/>
            <person name="Biffinger J."/>
        </authorList>
    </citation>
    <scope>NUCLEOTIDE SEQUENCE [LARGE SCALE GENOMIC DNA]</scope>
    <source>
        <strain evidence="2 3">KCP01</strain>
    </source>
</reference>
<dbReference type="RefSeq" id="WP_069945363.1">
    <property type="nucleotide sequence ID" value="NZ_MIPW01000063.1"/>
</dbReference>
<name>A0AB36FN81_ALTMA</name>
<feature type="transmembrane region" description="Helical" evidence="1">
    <location>
        <begin position="12"/>
        <end position="32"/>
    </location>
</feature>
<evidence type="ECO:0000313" key="2">
    <source>
        <dbReference type="EMBL" id="OES24858.1"/>
    </source>
</evidence>
<keyword evidence="1" id="KW-0812">Transmembrane</keyword>
<comment type="caution">
    <text evidence="2">The sequence shown here is derived from an EMBL/GenBank/DDBJ whole genome shotgun (WGS) entry which is preliminary data.</text>
</comment>
<proteinExistence type="predicted"/>
<keyword evidence="3" id="KW-1185">Reference proteome</keyword>
<keyword evidence="1" id="KW-0472">Membrane</keyword>
<gene>
    <name evidence="2" type="ORF">BFV95_4617</name>
</gene>
<dbReference type="EMBL" id="MIPY01000058">
    <property type="protein sequence ID" value="OES24858.1"/>
    <property type="molecule type" value="Genomic_DNA"/>
</dbReference>
<accession>A0AB36FN81</accession>
<sequence length="79" mass="8981">MEAFTQFLVSIGFHQWGIFFGFFCVGVVMAIVKKKQLENSDEPVTEGTQTQWPTDSTLYKLNIGKAHTVRGHLTGYRNK</sequence>